<reference evidence="12" key="2">
    <citation type="journal article" date="2012" name="G3 (Bethesda)">
        <title>Pichia sorbitophila, an interspecies yeast hybrid reveals early steps of genome resolution following polyploidization.</title>
        <authorList>
            <person name="Leh Louis V."/>
            <person name="Despons L."/>
            <person name="Friedrich A."/>
            <person name="Martin T."/>
            <person name="Durrens P."/>
            <person name="Casaregola S."/>
            <person name="Neuveglise C."/>
            <person name="Fairhead C."/>
            <person name="Marck C."/>
            <person name="Cruz J.A."/>
            <person name="Straub M.L."/>
            <person name="Kugler V."/>
            <person name="Sacerdot C."/>
            <person name="Uzunov Z."/>
            <person name="Thierry A."/>
            <person name="Weiss S."/>
            <person name="Bleykasten C."/>
            <person name="De Montigny J."/>
            <person name="Jacques N."/>
            <person name="Jung P."/>
            <person name="Lemaire M."/>
            <person name="Mallet S."/>
            <person name="Morel G."/>
            <person name="Richard G.F."/>
            <person name="Sarkar A."/>
            <person name="Savel G."/>
            <person name="Schacherer J."/>
            <person name="Seret M.L."/>
            <person name="Talla E."/>
            <person name="Samson G."/>
            <person name="Jubin C."/>
            <person name="Poulain J."/>
            <person name="Vacherie B."/>
            <person name="Barbe V."/>
            <person name="Pelletier E."/>
            <person name="Sherman D.J."/>
            <person name="Westhof E."/>
            <person name="Weissenbach J."/>
            <person name="Baret P.V."/>
            <person name="Wincker P."/>
            <person name="Gaillardin C."/>
            <person name="Dujon B."/>
            <person name="Souciet J.L."/>
        </authorList>
    </citation>
    <scope>NUCLEOTIDE SEQUENCE [LARGE SCALE GENOMIC DNA]</scope>
    <source>
        <strain evidence="12">ATCC MYA-4447 / BCRC 22081 / CBS 7064 / NBRC 10061 / NRRL Y-12695</strain>
    </source>
</reference>
<sequence length="531" mass="61437">MSKKKPIIRKQAFISKVKSYPFDFFLWLNELRHSIEWDDYCDSIATPLGCILTLYFCVLNKISVTHSRSPKENSNSLFQADYYNYEKIRRRAITGDDIELRSVKDDSIWLTLVDTTLIILFISSLWNFICVFRSSRDYALLYSSMDKRPHTKSARRLSLKTNTEESVIDKIISFFYNSTADIRDSSMENESFYDNDSTNEANSVEKEVWELCVWDPPKFSLYLFTTFCPATLIIDRLTSNSIAFWKSLLLITLFNAILYYVIANKFLTLLQDKQILYQEMFQEYNNKFVKPKTSVLKKDVLVDATYGPRLKSSLAAKSDKNGYFQNTKSKVFITHDINGNSFNNLNVENEDVLSPAPTPLSGSRVQSRGLNELESPFRTPYRNDVLNTSLSQRQYPPSAGDRRPVYSSMANNASFGTLRNTPQHNIDSYRTMEDQDNKSWYASSTPFKRNSVTSDTMLHRSSPLVENNYRNFQSPNGKITNGSLKRADLSPSRTQTFRRSPSPMHKSPMYNENDMNFRRSPSPGKPKPRWH</sequence>
<dbReference type="Proteomes" id="UP000005222">
    <property type="component" value="Chromosome G"/>
</dbReference>
<reference evidence="10" key="1">
    <citation type="submission" date="2011-10" db="EMBL/GenBank/DDBJ databases">
        <authorList>
            <person name="Genoscope - CEA"/>
        </authorList>
    </citation>
    <scope>NUCLEOTIDE SEQUENCE</scope>
</reference>
<dbReference type="OrthoDB" id="3363151at2759"/>
<keyword evidence="4 9" id="KW-0812">Transmembrane</keyword>
<evidence type="ECO:0000256" key="7">
    <source>
        <dbReference type="ARBA" id="ARBA00024979"/>
    </source>
</evidence>
<keyword evidence="5 9" id="KW-1133">Transmembrane helix</keyword>
<comment type="similarity">
    <text evidence="2">Belongs to the NUR1 family.</text>
</comment>
<feature type="compositionally biased region" description="Polar residues" evidence="8">
    <location>
        <begin position="408"/>
        <end position="424"/>
    </location>
</feature>
<dbReference type="HOGENOM" id="CLU_038615_0_0_1"/>
<feature type="transmembrane region" description="Helical" evidence="9">
    <location>
        <begin position="108"/>
        <end position="129"/>
    </location>
</feature>
<evidence type="ECO:0000256" key="6">
    <source>
        <dbReference type="ARBA" id="ARBA00023136"/>
    </source>
</evidence>
<dbReference type="GO" id="GO:0007096">
    <property type="term" value="P:regulation of exit from mitosis"/>
    <property type="evidence" value="ECO:0007669"/>
    <property type="project" value="TreeGrafter"/>
</dbReference>
<evidence type="ECO:0000256" key="3">
    <source>
        <dbReference type="ARBA" id="ARBA00018310"/>
    </source>
</evidence>
<feature type="transmembrane region" description="Helical" evidence="9">
    <location>
        <begin position="244"/>
        <end position="262"/>
    </location>
</feature>
<dbReference type="EMBL" id="FO082052">
    <property type="protein sequence ID" value="CCE80827.1"/>
    <property type="molecule type" value="Genomic_DNA"/>
</dbReference>
<name>G8YKI2_PICSO</name>
<comment type="function">
    <text evidence="7">Member of a perinuclear network that controls recombination at multiple loci to maintain genome stability. Required for rDNA repeat stability.</text>
</comment>
<feature type="region of interest" description="Disordered" evidence="8">
    <location>
        <begin position="467"/>
        <end position="531"/>
    </location>
</feature>
<dbReference type="GO" id="GO:0043007">
    <property type="term" value="P:maintenance of rDNA"/>
    <property type="evidence" value="ECO:0007669"/>
    <property type="project" value="TreeGrafter"/>
</dbReference>
<evidence type="ECO:0000256" key="5">
    <source>
        <dbReference type="ARBA" id="ARBA00022989"/>
    </source>
</evidence>
<dbReference type="EMBL" id="FO082053">
    <property type="protein sequence ID" value="CCE80062.1"/>
    <property type="molecule type" value="Genomic_DNA"/>
</dbReference>
<gene>
    <name evidence="10" type="primary">Piso0_003159</name>
    <name evidence="10" type="ORF">GNLVRS01_PISO0G06188g</name>
    <name evidence="11" type="ORF">GNLVRS01_PISO0H06189g</name>
</gene>
<evidence type="ECO:0000256" key="2">
    <source>
        <dbReference type="ARBA" id="ARBA00007900"/>
    </source>
</evidence>
<comment type="subcellular location">
    <subcellularLocation>
        <location evidence="1">Nucleus membrane</location>
        <topology evidence="1">Multi-pass membrane protein</topology>
    </subcellularLocation>
</comment>
<accession>G8YKI2</accession>
<keyword evidence="6 9" id="KW-0472">Membrane</keyword>
<feature type="compositionally biased region" description="Polar residues" evidence="8">
    <location>
        <begin position="385"/>
        <end position="395"/>
    </location>
</feature>
<dbReference type="InParanoid" id="G8YKI2"/>
<organism evidence="10 12">
    <name type="scientific">Pichia sorbitophila (strain ATCC MYA-4447 / BCRC 22081 / CBS 7064 / NBRC 10061 / NRRL Y-12695)</name>
    <name type="common">Hybrid yeast</name>
    <dbReference type="NCBI Taxonomy" id="559304"/>
    <lineage>
        <taxon>Eukaryota</taxon>
        <taxon>Fungi</taxon>
        <taxon>Dikarya</taxon>
        <taxon>Ascomycota</taxon>
        <taxon>Saccharomycotina</taxon>
        <taxon>Pichiomycetes</taxon>
        <taxon>Debaryomycetaceae</taxon>
        <taxon>Millerozyma</taxon>
    </lineage>
</organism>
<dbReference type="GO" id="GO:0031965">
    <property type="term" value="C:nuclear membrane"/>
    <property type="evidence" value="ECO:0007669"/>
    <property type="project" value="UniProtKB-SubCell"/>
</dbReference>
<protein>
    <recommendedName>
        <fullName evidence="3">Nuclear rim protein 1</fullName>
    </recommendedName>
</protein>
<evidence type="ECO:0000313" key="12">
    <source>
        <dbReference type="Proteomes" id="UP000005222"/>
    </source>
</evidence>
<evidence type="ECO:0000313" key="11">
    <source>
        <dbReference type="EMBL" id="CCE80827.1"/>
    </source>
</evidence>
<dbReference type="Proteomes" id="UP000005222">
    <property type="component" value="Chromosome H"/>
</dbReference>
<feature type="compositionally biased region" description="Polar residues" evidence="8">
    <location>
        <begin position="467"/>
        <end position="483"/>
    </location>
</feature>
<feature type="region of interest" description="Disordered" evidence="8">
    <location>
        <begin position="375"/>
        <end position="424"/>
    </location>
</feature>
<dbReference type="AlphaFoldDB" id="G8YKI2"/>
<dbReference type="InterPro" id="IPR018819">
    <property type="entry name" value="Nur1/Mug154"/>
</dbReference>
<evidence type="ECO:0000313" key="10">
    <source>
        <dbReference type="EMBL" id="CCE80062.1"/>
    </source>
</evidence>
<dbReference type="Pfam" id="PF10332">
    <property type="entry name" value="DUF2418"/>
    <property type="match status" value="1"/>
</dbReference>
<dbReference type="eggNOG" id="ENOG502S7S0">
    <property type="taxonomic scope" value="Eukaryota"/>
</dbReference>
<evidence type="ECO:0000256" key="4">
    <source>
        <dbReference type="ARBA" id="ARBA00022692"/>
    </source>
</evidence>
<keyword evidence="12" id="KW-1185">Reference proteome</keyword>
<dbReference type="PANTHER" id="PTHR28293:SF1">
    <property type="entry name" value="NUCLEAR RIM PROTEIN 1"/>
    <property type="match status" value="1"/>
</dbReference>
<dbReference type="FunCoup" id="G8YKI2">
    <property type="interactions" value="49"/>
</dbReference>
<dbReference type="PANTHER" id="PTHR28293">
    <property type="entry name" value="NUCLEAR RIM PROTEIN 1"/>
    <property type="match status" value="1"/>
</dbReference>
<evidence type="ECO:0000256" key="8">
    <source>
        <dbReference type="SAM" id="MobiDB-lite"/>
    </source>
</evidence>
<evidence type="ECO:0000256" key="9">
    <source>
        <dbReference type="SAM" id="Phobius"/>
    </source>
</evidence>
<evidence type="ECO:0000256" key="1">
    <source>
        <dbReference type="ARBA" id="ARBA00004232"/>
    </source>
</evidence>
<proteinExistence type="inferred from homology"/>